<reference evidence="7" key="1">
    <citation type="journal article" date="2019" name="Int. J. Syst. Evol. Microbiol.">
        <title>The Global Catalogue of Microorganisms (GCM) 10K type strain sequencing project: providing services to taxonomists for standard genome sequencing and annotation.</title>
        <authorList>
            <consortium name="The Broad Institute Genomics Platform"/>
            <consortium name="The Broad Institute Genome Sequencing Center for Infectious Disease"/>
            <person name="Wu L."/>
            <person name="Ma J."/>
        </authorList>
    </citation>
    <scope>NUCLEOTIDE SEQUENCE [LARGE SCALE GENOMIC DNA]</scope>
    <source>
        <strain evidence="7">CCUG 56029</strain>
    </source>
</reference>
<dbReference type="InterPro" id="IPR006224">
    <property type="entry name" value="PsdUridine_synth_RluA-like_CS"/>
</dbReference>
<comment type="catalytic activity">
    <reaction evidence="4">
        <text>a uridine in RNA = a pseudouridine in RNA</text>
        <dbReference type="Rhea" id="RHEA:48348"/>
        <dbReference type="Rhea" id="RHEA-COMP:12068"/>
        <dbReference type="Rhea" id="RHEA-COMP:12069"/>
        <dbReference type="ChEBI" id="CHEBI:65314"/>
        <dbReference type="ChEBI" id="CHEBI:65315"/>
    </reaction>
</comment>
<dbReference type="Gene3D" id="3.30.2350.10">
    <property type="entry name" value="Pseudouridine synthase"/>
    <property type="match status" value="1"/>
</dbReference>
<dbReference type="SMART" id="SM00363">
    <property type="entry name" value="S4"/>
    <property type="match status" value="1"/>
</dbReference>
<evidence type="ECO:0000256" key="1">
    <source>
        <dbReference type="ARBA" id="ARBA00010876"/>
    </source>
</evidence>
<dbReference type="SUPFAM" id="SSF55120">
    <property type="entry name" value="Pseudouridine synthase"/>
    <property type="match status" value="1"/>
</dbReference>
<dbReference type="PROSITE" id="PS01129">
    <property type="entry name" value="PSI_RLU"/>
    <property type="match status" value="1"/>
</dbReference>
<dbReference type="PROSITE" id="PS50889">
    <property type="entry name" value="S4"/>
    <property type="match status" value="1"/>
</dbReference>
<dbReference type="Proteomes" id="UP001597213">
    <property type="component" value="Unassembled WGS sequence"/>
</dbReference>
<dbReference type="InterPro" id="IPR002942">
    <property type="entry name" value="S4_RNA-bd"/>
</dbReference>
<dbReference type="CDD" id="cd00165">
    <property type="entry name" value="S4"/>
    <property type="match status" value="1"/>
</dbReference>
<gene>
    <name evidence="6" type="ORF">ACFSCT_10485</name>
</gene>
<proteinExistence type="inferred from homology"/>
<dbReference type="SUPFAM" id="SSF55174">
    <property type="entry name" value="Alpha-L RNA-binding motif"/>
    <property type="match status" value="1"/>
</dbReference>
<dbReference type="EMBL" id="JBHUEN010000029">
    <property type="protein sequence ID" value="MFD1882140.1"/>
    <property type="molecule type" value="Genomic_DNA"/>
</dbReference>
<name>A0ABW4R804_9RHOB</name>
<evidence type="ECO:0000313" key="6">
    <source>
        <dbReference type="EMBL" id="MFD1882140.1"/>
    </source>
</evidence>
<dbReference type="EC" id="5.4.99.-" evidence="4"/>
<accession>A0ABW4R804</accession>
<evidence type="ECO:0000313" key="7">
    <source>
        <dbReference type="Proteomes" id="UP001597213"/>
    </source>
</evidence>
<evidence type="ECO:0000259" key="5">
    <source>
        <dbReference type="SMART" id="SM00363"/>
    </source>
</evidence>
<keyword evidence="7" id="KW-1185">Reference proteome</keyword>
<organism evidence="6 7">
    <name type="scientific">Paracoccus pacificus</name>
    <dbReference type="NCBI Taxonomy" id="1463598"/>
    <lineage>
        <taxon>Bacteria</taxon>
        <taxon>Pseudomonadati</taxon>
        <taxon>Pseudomonadota</taxon>
        <taxon>Alphaproteobacteria</taxon>
        <taxon>Rhodobacterales</taxon>
        <taxon>Paracoccaceae</taxon>
        <taxon>Paracoccus</taxon>
    </lineage>
</organism>
<keyword evidence="2 4" id="KW-0413">Isomerase</keyword>
<dbReference type="InterPro" id="IPR050188">
    <property type="entry name" value="RluA_PseudoU_synthase"/>
</dbReference>
<dbReference type="Pfam" id="PF00849">
    <property type="entry name" value="PseudoU_synth_2"/>
    <property type="match status" value="1"/>
</dbReference>
<dbReference type="RefSeq" id="WP_379142551.1">
    <property type="nucleotide sequence ID" value="NZ_JBHUEN010000029.1"/>
</dbReference>
<evidence type="ECO:0000256" key="4">
    <source>
        <dbReference type="RuleBase" id="RU362028"/>
    </source>
</evidence>
<evidence type="ECO:0000256" key="2">
    <source>
        <dbReference type="ARBA" id="ARBA00023235"/>
    </source>
</evidence>
<feature type="domain" description="RNA-binding S4" evidence="5">
    <location>
        <begin position="16"/>
        <end position="72"/>
    </location>
</feature>
<sequence length="361" mass="39311">MSAVQTIRIPSDEGDSRLDRWLKKRFPGLSQGVIEKWCRTGQLRVDGGRVKAATRVAPGQEVRVPPIPAELTMPLVDVDGNPVGRQPARPAGPSDADAKMIQDAVLFQDQHLIVLNKPPGLPSQGGSGLGDRHVDALSEALKFGYKERPKLVHRLDKDTSGVLVLARTDRVARALSESFRHRDTRKIYWAMVAGVPQPRKGTIKFGLVKAPGHGRGGEGERMIAVHPDRIAATEGAKRAATDYAVLEVLANRASWCALSPITGRTHQLRAHMAEIGNPIIGDGKYGGSGQENPGDGWGAQLGGDISRKLHLHARSLTFEHPITKKLVTFTAPLPDHMRKTWKTFGWQESDAPEDPFARGPV</sequence>
<dbReference type="InterPro" id="IPR006145">
    <property type="entry name" value="PsdUridine_synth_RsuA/RluA"/>
</dbReference>
<comment type="function">
    <text evidence="4">Responsible for synthesis of pseudouridine from uracil.</text>
</comment>
<dbReference type="PANTHER" id="PTHR21600">
    <property type="entry name" value="MITOCHONDRIAL RNA PSEUDOURIDINE SYNTHASE"/>
    <property type="match status" value="1"/>
</dbReference>
<dbReference type="InterPro" id="IPR036986">
    <property type="entry name" value="S4_RNA-bd_sf"/>
</dbReference>
<protein>
    <recommendedName>
        <fullName evidence="4">Pseudouridine synthase</fullName>
        <ecNumber evidence="4">5.4.99.-</ecNumber>
    </recommendedName>
</protein>
<keyword evidence="3" id="KW-0694">RNA-binding</keyword>
<dbReference type="NCBIfam" id="TIGR00005">
    <property type="entry name" value="rluA_subfam"/>
    <property type="match status" value="1"/>
</dbReference>
<evidence type="ECO:0000256" key="3">
    <source>
        <dbReference type="PROSITE-ProRule" id="PRU00182"/>
    </source>
</evidence>
<dbReference type="PANTHER" id="PTHR21600:SF81">
    <property type="entry name" value="21S RRNA PSEUDOURIDINE(2819) SYNTHASE"/>
    <property type="match status" value="1"/>
</dbReference>
<dbReference type="InterPro" id="IPR020103">
    <property type="entry name" value="PsdUridine_synth_cat_dom_sf"/>
</dbReference>
<dbReference type="Gene3D" id="3.10.290.10">
    <property type="entry name" value="RNA-binding S4 domain"/>
    <property type="match status" value="1"/>
</dbReference>
<dbReference type="InterPro" id="IPR006225">
    <property type="entry name" value="PsdUridine_synth_RluC/D"/>
</dbReference>
<comment type="similarity">
    <text evidence="1 4">Belongs to the pseudouridine synthase RluA family.</text>
</comment>
<comment type="caution">
    <text evidence="6">The sequence shown here is derived from an EMBL/GenBank/DDBJ whole genome shotgun (WGS) entry which is preliminary data.</text>
</comment>
<dbReference type="CDD" id="cd02869">
    <property type="entry name" value="PseudoU_synth_RluA_like"/>
    <property type="match status" value="1"/>
</dbReference>
<dbReference type="Pfam" id="PF01479">
    <property type="entry name" value="S4"/>
    <property type="match status" value="1"/>
</dbReference>